<dbReference type="AlphaFoldDB" id="X1QDU0"/>
<accession>X1QDU0</accession>
<evidence type="ECO:0000313" key="1">
    <source>
        <dbReference type="EMBL" id="GAI52956.1"/>
    </source>
</evidence>
<dbReference type="InterPro" id="IPR013783">
    <property type="entry name" value="Ig-like_fold"/>
</dbReference>
<organism evidence="1">
    <name type="scientific">marine sediment metagenome</name>
    <dbReference type="NCBI Taxonomy" id="412755"/>
    <lineage>
        <taxon>unclassified sequences</taxon>
        <taxon>metagenomes</taxon>
        <taxon>ecological metagenomes</taxon>
    </lineage>
</organism>
<proteinExistence type="predicted"/>
<comment type="caution">
    <text evidence="1">The sequence shown here is derived from an EMBL/GenBank/DDBJ whole genome shotgun (WGS) entry which is preliminary data.</text>
</comment>
<reference evidence="1" key="1">
    <citation type="journal article" date="2014" name="Front. Microbiol.">
        <title>High frequency of phylogenetically diverse reductive dehalogenase-homologous genes in deep subseafloor sedimentary metagenomes.</title>
        <authorList>
            <person name="Kawai M."/>
            <person name="Futagami T."/>
            <person name="Toyoda A."/>
            <person name="Takaki Y."/>
            <person name="Nishi S."/>
            <person name="Hori S."/>
            <person name="Arai W."/>
            <person name="Tsubouchi T."/>
            <person name="Morono Y."/>
            <person name="Uchiyama I."/>
            <person name="Ito T."/>
            <person name="Fujiyama A."/>
            <person name="Inagaki F."/>
            <person name="Takami H."/>
        </authorList>
    </citation>
    <scope>NUCLEOTIDE SEQUENCE</scope>
    <source>
        <strain evidence="1">Expedition CK06-06</strain>
    </source>
</reference>
<dbReference type="EMBL" id="BARV01033697">
    <property type="protein sequence ID" value="GAI52956.1"/>
    <property type="molecule type" value="Genomic_DNA"/>
</dbReference>
<feature type="non-terminal residue" evidence="1">
    <location>
        <position position="220"/>
    </location>
</feature>
<dbReference type="Gene3D" id="2.60.40.10">
    <property type="entry name" value="Immunoglobulins"/>
    <property type="match status" value="1"/>
</dbReference>
<sequence length="220" mass="23470">MVLITNTRQARVLTSMVDDYRQFTITKALAPPDGEIFDFRVPVAARQGETIQAAVGIRNLGEQGSTFWAKVIDKDTGALLGSGTIIIAGGSTGWVYPSAFTMPAKTLKVRANIGHDTAIDDYMDKTIPLMEAKGTIVSYDAPASARPGDTVTVSATVKNVGTDSGSFQVKIRDRDLNVDVDATGWFTMAAGASSTKTLSGAMPDRDWPLTLLLERVLPTG</sequence>
<name>X1QDU0_9ZZZZ</name>
<gene>
    <name evidence="1" type="ORF">S06H3_52916</name>
</gene>
<protein>
    <submittedName>
        <fullName evidence="1">Uncharacterized protein</fullName>
    </submittedName>
</protein>